<gene>
    <name evidence="12" type="ORF">RJ40_02980</name>
</gene>
<dbReference type="InterPro" id="IPR017170">
    <property type="entry name" value="Lhr-like"/>
</dbReference>
<evidence type="ECO:0000256" key="7">
    <source>
        <dbReference type="ARBA" id="ARBA00023204"/>
    </source>
</evidence>
<keyword evidence="5" id="KW-0067">ATP-binding</keyword>
<dbReference type="KEGG" id="maqe:RJ40_02980"/>
<dbReference type="InterPro" id="IPR045628">
    <property type="entry name" value="Lhr_WH_dom"/>
</dbReference>
<dbReference type="EMBL" id="CP036172">
    <property type="protein sequence ID" value="QSZ68360.1"/>
    <property type="molecule type" value="Genomic_DNA"/>
</dbReference>
<evidence type="ECO:0000256" key="4">
    <source>
        <dbReference type="ARBA" id="ARBA00022806"/>
    </source>
</evidence>
<evidence type="ECO:0000256" key="3">
    <source>
        <dbReference type="ARBA" id="ARBA00022801"/>
    </source>
</evidence>
<proteinExistence type="inferred from homology"/>
<keyword evidence="8" id="KW-0413">Isomerase</keyword>
<comment type="similarity">
    <text evidence="9">Belongs to the Lhr helicase family. Lhr-Core subfamily.</text>
</comment>
<keyword evidence="7" id="KW-0234">DNA repair</keyword>
<keyword evidence="13" id="KW-1185">Reference proteome</keyword>
<evidence type="ECO:0000259" key="11">
    <source>
        <dbReference type="SMART" id="SM00490"/>
    </source>
</evidence>
<dbReference type="SMART" id="SM00487">
    <property type="entry name" value="DEXDc"/>
    <property type="match status" value="1"/>
</dbReference>
<dbReference type="RefSeq" id="WP_265582598.1">
    <property type="nucleotide sequence ID" value="NZ_CP036172.1"/>
</dbReference>
<dbReference type="InterPro" id="IPR014001">
    <property type="entry name" value="Helicase_ATP-bd"/>
</dbReference>
<dbReference type="Pfam" id="PF00271">
    <property type="entry name" value="Helicase_C"/>
    <property type="match status" value="1"/>
</dbReference>
<dbReference type="PANTHER" id="PTHR47962">
    <property type="entry name" value="ATP-DEPENDENT HELICASE LHR-RELATED-RELATED"/>
    <property type="match status" value="1"/>
</dbReference>
<sequence>MPRYGCVTGHISELSGRSENSAVLERLRPEVRALIEERGFEELSEAQAGAIPPLLAGEHLVLIAPTGTGKTESAMFPVFNTLLSTPGPGFRALYITPLRALNRDILGRLTWWCERLGLTVGVRHGDTPQNERRKQALHPPDLLITTPETVQALFMGKRLRKHLEQITHVVVDEVHELAGNKRGAQLAVALERLQEYAGEFQRIGLSATVGNPDEIGRFLCGARPFTLVEVPVAAHLDLGVRCCAGEFEEQAKCVEEMVGAESSSLVFVNTRVTAEALGHALHERGDVEVHHGSLSKEVRIDAEDRFRVGEVRALICTSSMELGIDIGHIAHVLQFGSPREVARLVQRVGRAGHQLHAVSRGTVIATGFDDLLESLVLIRRARAGAVEEVEPYTNAADVLANAVDAMAVEYGEVPMEKILAVVERSGCFEDAGPLLERVCRQMVDHRLIRLEGEGPATRVVTTGRARRYLFSNLSMIHDERKVPVFDIVARRTVGTLDESFVVSSIHTGAVFITRGELWRVLEFEEGKLTVEPAREAKGELPSWEGEQIPVPYEVAQEVGALRRTRDLAAYTPDADAIAFAGEMFVRMDTSGAPVPTDRLITVEDSDEGVVCNICAGHRANEAIARVLSVLISARTGTSVGTEAGAYRTVLRLPKGVRAAEVRDLLLATDPAHVEGILRLALRHTALFKWKLVQVAKKFGAIDADADYEKFSLHRLLETFNDTVVADEAYAELFRAYMDVGKAAGVFRAVQAGEIGVEIGRLSAIGAEGLSSSRDLIPPPSIDHAVISTLKRRLAGDGVVLFCMHCRAWTSRTRVERVAETPQCPKCSARLVAALKPWEEEVTRAMKKKKKSAEERAAEKRFLQNANLVLSYGKPAVVALAARGVGPETAARILAQSRDEESFYRGILKAERNYVLTRRFW</sequence>
<keyword evidence="4 12" id="KW-0347">Helicase</keyword>
<dbReference type="GO" id="GO:0016887">
    <property type="term" value="F:ATP hydrolysis activity"/>
    <property type="evidence" value="ECO:0007669"/>
    <property type="project" value="TreeGrafter"/>
</dbReference>
<feature type="domain" description="Helicase ATP-binding" evidence="10">
    <location>
        <begin position="39"/>
        <end position="241"/>
    </location>
</feature>
<dbReference type="InterPro" id="IPR001650">
    <property type="entry name" value="Helicase_C-like"/>
</dbReference>
<dbReference type="AlphaFoldDB" id="A0A8A3S9Z3"/>
<dbReference type="GO" id="GO:0140097">
    <property type="term" value="F:catalytic activity, acting on DNA"/>
    <property type="evidence" value="ECO:0007669"/>
    <property type="project" value="UniProtKB-ARBA"/>
</dbReference>
<dbReference type="Pfam" id="PF08494">
    <property type="entry name" value="DEAD_assoc"/>
    <property type="match status" value="1"/>
</dbReference>
<organism evidence="12 13">
    <name type="scientific">Methanofollis aquaemaris</name>
    <dbReference type="NCBI Taxonomy" id="126734"/>
    <lineage>
        <taxon>Archaea</taxon>
        <taxon>Methanobacteriati</taxon>
        <taxon>Methanobacteriota</taxon>
        <taxon>Stenosarchaea group</taxon>
        <taxon>Methanomicrobia</taxon>
        <taxon>Methanomicrobiales</taxon>
        <taxon>Methanomicrobiaceae</taxon>
        <taxon>Methanofollis</taxon>
    </lineage>
</organism>
<keyword evidence="1" id="KW-0547">Nucleotide-binding</keyword>
<evidence type="ECO:0000313" key="13">
    <source>
        <dbReference type="Proteomes" id="UP001042704"/>
    </source>
</evidence>
<keyword evidence="6" id="KW-0238">DNA-binding</keyword>
<dbReference type="InterPro" id="IPR052511">
    <property type="entry name" value="ATP-dep_Helicase"/>
</dbReference>
<dbReference type="GO" id="GO:0003677">
    <property type="term" value="F:DNA binding"/>
    <property type="evidence" value="ECO:0007669"/>
    <property type="project" value="UniProtKB-KW"/>
</dbReference>
<dbReference type="PANTHER" id="PTHR47962:SF5">
    <property type="entry name" value="ATP-DEPENDENT HELICASE LHR-RELATED"/>
    <property type="match status" value="1"/>
</dbReference>
<evidence type="ECO:0000256" key="9">
    <source>
        <dbReference type="ARBA" id="ARBA00093467"/>
    </source>
</evidence>
<dbReference type="InterPro" id="IPR027417">
    <property type="entry name" value="P-loop_NTPase"/>
</dbReference>
<dbReference type="SMART" id="SM00490">
    <property type="entry name" value="HELICc"/>
    <property type="match status" value="1"/>
</dbReference>
<dbReference type="PIRSF" id="PIRSF037307">
    <property type="entry name" value="Lhr-like_helic_prd"/>
    <property type="match status" value="1"/>
</dbReference>
<dbReference type="Pfam" id="PF19306">
    <property type="entry name" value="WHD_Lhr"/>
    <property type="match status" value="1"/>
</dbReference>
<reference evidence="12" key="2">
    <citation type="submission" date="2019-02" db="EMBL/GenBank/DDBJ databases">
        <authorList>
            <person name="Chen S.-C."/>
            <person name="Chien H.-H."/>
            <person name="Lai M.-C."/>
        </authorList>
    </citation>
    <scope>NUCLEOTIDE SEQUENCE</scope>
    <source>
        <strain evidence="12">N2F9704</strain>
    </source>
</reference>
<keyword evidence="3" id="KW-0378">Hydrolase</keyword>
<dbReference type="GO" id="GO:0006281">
    <property type="term" value="P:DNA repair"/>
    <property type="evidence" value="ECO:0007669"/>
    <property type="project" value="UniProtKB-KW"/>
</dbReference>
<dbReference type="GeneID" id="76423295"/>
<protein>
    <submittedName>
        <fullName evidence="12">DEAD/DEAH box helicase</fullName>
    </submittedName>
</protein>
<dbReference type="Gene3D" id="3.40.50.300">
    <property type="entry name" value="P-loop containing nucleotide triphosphate hydrolases"/>
    <property type="match status" value="2"/>
</dbReference>
<evidence type="ECO:0000256" key="6">
    <source>
        <dbReference type="ARBA" id="ARBA00023125"/>
    </source>
</evidence>
<dbReference type="Pfam" id="PF00270">
    <property type="entry name" value="DEAD"/>
    <property type="match status" value="1"/>
</dbReference>
<dbReference type="InterPro" id="IPR011545">
    <property type="entry name" value="DEAD/DEAH_box_helicase_dom"/>
</dbReference>
<name>A0A8A3S9Z3_9EURY</name>
<keyword evidence="2" id="KW-0227">DNA damage</keyword>
<evidence type="ECO:0000313" key="12">
    <source>
        <dbReference type="EMBL" id="QSZ68360.1"/>
    </source>
</evidence>
<evidence type="ECO:0000256" key="2">
    <source>
        <dbReference type="ARBA" id="ARBA00022763"/>
    </source>
</evidence>
<dbReference type="SUPFAM" id="SSF52540">
    <property type="entry name" value="P-loop containing nucleoside triphosphate hydrolases"/>
    <property type="match status" value="1"/>
</dbReference>
<evidence type="ECO:0000256" key="1">
    <source>
        <dbReference type="ARBA" id="ARBA00022741"/>
    </source>
</evidence>
<accession>A0A8A3S9Z3</accession>
<dbReference type="GO" id="GO:0004386">
    <property type="term" value="F:helicase activity"/>
    <property type="evidence" value="ECO:0007669"/>
    <property type="project" value="UniProtKB-KW"/>
</dbReference>
<feature type="domain" description="Helicase C-terminal" evidence="11">
    <location>
        <begin position="275"/>
        <end position="352"/>
    </location>
</feature>
<dbReference type="Proteomes" id="UP001042704">
    <property type="component" value="Chromosome"/>
</dbReference>
<evidence type="ECO:0000256" key="8">
    <source>
        <dbReference type="ARBA" id="ARBA00023235"/>
    </source>
</evidence>
<dbReference type="InterPro" id="IPR013701">
    <property type="entry name" value="Lhr-like_DEAD/DEAH_assoc"/>
</dbReference>
<evidence type="ECO:0000256" key="5">
    <source>
        <dbReference type="ARBA" id="ARBA00022840"/>
    </source>
</evidence>
<reference evidence="12" key="1">
    <citation type="journal article" date="2001" name="Int. J. Syst. Evol. Microbiol.">
        <title>Methanofollis aquaemaris sp. nov., a methanogen isolated from an aquaculture fish pond.</title>
        <authorList>
            <person name="Lai M.C."/>
            <person name="Chen S.C."/>
        </authorList>
    </citation>
    <scope>NUCLEOTIDE SEQUENCE</scope>
    <source>
        <strain evidence="12">N2F9704</strain>
    </source>
</reference>
<evidence type="ECO:0000259" key="10">
    <source>
        <dbReference type="SMART" id="SM00487"/>
    </source>
</evidence>
<dbReference type="GO" id="GO:0005524">
    <property type="term" value="F:ATP binding"/>
    <property type="evidence" value="ECO:0007669"/>
    <property type="project" value="UniProtKB-KW"/>
</dbReference>